<dbReference type="GO" id="GO:0003677">
    <property type="term" value="F:DNA binding"/>
    <property type="evidence" value="ECO:0007669"/>
    <property type="project" value="InterPro"/>
</dbReference>
<dbReference type="KEGG" id="pht:BLM14_22040"/>
<accession>A0A2N9W395</accession>
<dbReference type="InterPro" id="IPR001387">
    <property type="entry name" value="Cro/C1-type_HTH"/>
</dbReference>
<protein>
    <recommendedName>
        <fullName evidence="2">HTH cro/C1-type domain-containing protein</fullName>
    </recommendedName>
</protein>
<feature type="domain" description="HTH cro/C1-type" evidence="2">
    <location>
        <begin position="25"/>
        <end position="79"/>
    </location>
</feature>
<name>A0A2N9W395_9HYPH</name>
<reference evidence="3 4" key="1">
    <citation type="journal article" date="2017" name="Int J Environ Stud">
        <title>Does the Miocene-Pliocene relict legume Oxytropis triphylla form nitrogen-fixing nodules with a combination of bacterial strains?</title>
        <authorList>
            <person name="Safronova V."/>
            <person name="Belimov A."/>
            <person name="Sazanova A."/>
            <person name="Kuznetsova I."/>
            <person name="Popova J."/>
            <person name="Andronov E."/>
            <person name="Verkhozina A."/>
            <person name="Tikhonovich I."/>
        </authorList>
    </citation>
    <scope>NUCLEOTIDE SEQUENCE [LARGE SCALE GENOMIC DNA]</scope>
    <source>
        <strain evidence="3 4">Tri-38</strain>
    </source>
</reference>
<comment type="caution">
    <text evidence="3">The sequence shown here is derived from an EMBL/GenBank/DDBJ whole genome shotgun (WGS) entry which is preliminary data.</text>
</comment>
<evidence type="ECO:0000313" key="4">
    <source>
        <dbReference type="Proteomes" id="UP000232163"/>
    </source>
</evidence>
<gene>
    <name evidence="3" type="ORF">B5P45_03655</name>
</gene>
<organism evidence="3 4">
    <name type="scientific">Phyllobacterium zundukense</name>
    <dbReference type="NCBI Taxonomy" id="1867719"/>
    <lineage>
        <taxon>Bacteria</taxon>
        <taxon>Pseudomonadati</taxon>
        <taxon>Pseudomonadota</taxon>
        <taxon>Alphaproteobacteria</taxon>
        <taxon>Hyphomicrobiales</taxon>
        <taxon>Phyllobacteriaceae</taxon>
        <taxon>Phyllobacterium</taxon>
    </lineage>
</organism>
<keyword evidence="4" id="KW-1185">Reference proteome</keyword>
<feature type="region of interest" description="Disordered" evidence="1">
    <location>
        <begin position="88"/>
        <end position="112"/>
    </location>
</feature>
<dbReference type="Proteomes" id="UP000232163">
    <property type="component" value="Unassembled WGS sequence"/>
</dbReference>
<evidence type="ECO:0000313" key="3">
    <source>
        <dbReference type="EMBL" id="PIO46213.1"/>
    </source>
</evidence>
<feature type="compositionally biased region" description="Acidic residues" evidence="1">
    <location>
        <begin position="103"/>
        <end position="112"/>
    </location>
</feature>
<dbReference type="SUPFAM" id="SSF47413">
    <property type="entry name" value="lambda repressor-like DNA-binding domains"/>
    <property type="match status" value="1"/>
</dbReference>
<evidence type="ECO:0000256" key="1">
    <source>
        <dbReference type="SAM" id="MobiDB-lite"/>
    </source>
</evidence>
<dbReference type="PROSITE" id="PS50943">
    <property type="entry name" value="HTH_CROC1"/>
    <property type="match status" value="1"/>
</dbReference>
<dbReference type="Gene3D" id="1.10.260.40">
    <property type="entry name" value="lambda repressor-like DNA-binding domains"/>
    <property type="match status" value="1"/>
</dbReference>
<dbReference type="EMBL" id="MZMT01000005">
    <property type="protein sequence ID" value="PIO46213.1"/>
    <property type="molecule type" value="Genomic_DNA"/>
</dbReference>
<dbReference type="InterPro" id="IPR010982">
    <property type="entry name" value="Lambda_DNA-bd_dom_sf"/>
</dbReference>
<dbReference type="SMART" id="SM00530">
    <property type="entry name" value="HTH_XRE"/>
    <property type="match status" value="1"/>
</dbReference>
<dbReference type="CDD" id="cd00093">
    <property type="entry name" value="HTH_XRE"/>
    <property type="match status" value="1"/>
</dbReference>
<evidence type="ECO:0000259" key="2">
    <source>
        <dbReference type="PROSITE" id="PS50943"/>
    </source>
</evidence>
<sequence>MPIYKGGLEKSVESAIFPTRMAAALNAIRKRDRIKLKDLAERVGISNTHMTKIMRGQANISLSLLYCFCKELNVPVTALIGKWADGSIGIPETSKVGDPGETSGDDYEAVLY</sequence>
<dbReference type="Pfam" id="PF13443">
    <property type="entry name" value="HTH_26"/>
    <property type="match status" value="1"/>
</dbReference>
<dbReference type="AlphaFoldDB" id="A0A2N9W395"/>
<proteinExistence type="predicted"/>